<keyword evidence="3" id="KW-1185">Reference proteome</keyword>
<keyword evidence="1" id="KW-0472">Membrane</keyword>
<accession>A0ABQ6FXQ0</accession>
<dbReference type="EMBL" id="BSRI01000002">
    <property type="protein sequence ID" value="GLV57614.1"/>
    <property type="molecule type" value="Genomic_DNA"/>
</dbReference>
<feature type="transmembrane region" description="Helical" evidence="1">
    <location>
        <begin position="156"/>
        <end position="178"/>
    </location>
</feature>
<evidence type="ECO:0000313" key="3">
    <source>
        <dbReference type="Proteomes" id="UP001344906"/>
    </source>
</evidence>
<reference evidence="2 3" key="1">
    <citation type="submission" date="2023-02" db="EMBL/GenBank/DDBJ databases">
        <title>Dictyobacter halimunensis sp. nov., a new member of the class Ktedonobacteria from forest soil in a geothermal area.</title>
        <authorList>
            <person name="Rachmania M.K."/>
            <person name="Ningsih F."/>
            <person name="Sakai Y."/>
            <person name="Yabe S."/>
            <person name="Yokota A."/>
            <person name="Sjamsuridzal W."/>
        </authorList>
    </citation>
    <scope>NUCLEOTIDE SEQUENCE [LARGE SCALE GENOMIC DNA]</scope>
    <source>
        <strain evidence="2 3">S3.2.2.5</strain>
    </source>
</reference>
<organism evidence="2 3">
    <name type="scientific">Dictyobacter halimunensis</name>
    <dbReference type="NCBI Taxonomy" id="3026934"/>
    <lineage>
        <taxon>Bacteria</taxon>
        <taxon>Bacillati</taxon>
        <taxon>Chloroflexota</taxon>
        <taxon>Ktedonobacteria</taxon>
        <taxon>Ktedonobacterales</taxon>
        <taxon>Dictyobacteraceae</taxon>
        <taxon>Dictyobacter</taxon>
    </lineage>
</organism>
<comment type="caution">
    <text evidence="2">The sequence shown here is derived from an EMBL/GenBank/DDBJ whole genome shotgun (WGS) entry which is preliminary data.</text>
</comment>
<protein>
    <recommendedName>
        <fullName evidence="4">DUF2878 domain-containing protein</fullName>
    </recommendedName>
</protein>
<feature type="transmembrane region" description="Helical" evidence="1">
    <location>
        <begin position="32"/>
        <end position="54"/>
    </location>
</feature>
<gene>
    <name evidence="2" type="ORF">KDH_44500</name>
</gene>
<dbReference type="RefSeq" id="WP_338253594.1">
    <property type="nucleotide sequence ID" value="NZ_BSRI01000002.1"/>
</dbReference>
<evidence type="ECO:0000313" key="2">
    <source>
        <dbReference type="EMBL" id="GLV57614.1"/>
    </source>
</evidence>
<proteinExistence type="predicted"/>
<dbReference type="Proteomes" id="UP001344906">
    <property type="component" value="Unassembled WGS sequence"/>
</dbReference>
<feature type="transmembrane region" description="Helical" evidence="1">
    <location>
        <begin position="6"/>
        <end position="25"/>
    </location>
</feature>
<name>A0ABQ6FXQ0_9CHLR</name>
<keyword evidence="1" id="KW-0812">Transmembrane</keyword>
<keyword evidence="1" id="KW-1133">Transmembrane helix</keyword>
<evidence type="ECO:0000256" key="1">
    <source>
        <dbReference type="SAM" id="Phobius"/>
    </source>
</evidence>
<feature type="transmembrane region" description="Helical" evidence="1">
    <location>
        <begin position="93"/>
        <end position="112"/>
    </location>
</feature>
<sequence>MEAFIFLLYVVPFLLLVYGAFMLYIRPPKAVWLASLLGGLVMGVVNIAVDLLAYTAHWWHYTFVQSALHNPNDFQQHLSNLFMGSLNTLHIPLPFYLTPIFIYGSLGYLLIWRFWSGKARWFSWVLLIGIPLFSMYRDIQGGLTNGSYQVWENVPAATVATIVMWLVAFFLGFMLFWWRARKTPFVAPVEDGEANRVSASKHASTMSK</sequence>
<evidence type="ECO:0008006" key="4">
    <source>
        <dbReference type="Google" id="ProtNLM"/>
    </source>
</evidence>
<feature type="transmembrane region" description="Helical" evidence="1">
    <location>
        <begin position="119"/>
        <end position="136"/>
    </location>
</feature>